<evidence type="ECO:0000313" key="4">
    <source>
        <dbReference type="Proteomes" id="UP001164706"/>
    </source>
</evidence>
<dbReference type="PROSITE" id="PS51257">
    <property type="entry name" value="PROKAR_LIPOPROTEIN"/>
    <property type="match status" value="1"/>
</dbReference>
<protein>
    <submittedName>
        <fullName evidence="3">Uncharacterized protein</fullName>
    </submittedName>
</protein>
<dbReference type="AlphaFoldDB" id="A0A9E8S8Q6"/>
<name>A0A9E8S8Q6_9MICO</name>
<feature type="compositionally biased region" description="Low complexity" evidence="1">
    <location>
        <begin position="38"/>
        <end position="53"/>
    </location>
</feature>
<keyword evidence="2" id="KW-0732">Signal</keyword>
<proteinExistence type="predicted"/>
<dbReference type="KEGG" id="mdb:OVN18_02235"/>
<evidence type="ECO:0000313" key="3">
    <source>
        <dbReference type="EMBL" id="WAB81860.1"/>
    </source>
</evidence>
<evidence type="ECO:0000256" key="2">
    <source>
        <dbReference type="SAM" id="SignalP"/>
    </source>
</evidence>
<feature type="signal peptide" evidence="2">
    <location>
        <begin position="1"/>
        <end position="30"/>
    </location>
</feature>
<reference evidence="3" key="1">
    <citation type="submission" date="2022-11" db="EMBL/GenBank/DDBJ databases">
        <title>Description of Microcella daejonensis nov. sp, isolated from riverside soil.</title>
        <authorList>
            <person name="Molina K.M."/>
            <person name="Kim S.B."/>
        </authorList>
    </citation>
    <scope>NUCLEOTIDE SEQUENCE</scope>
    <source>
        <strain evidence="3">MMS21-STM12</strain>
    </source>
</reference>
<dbReference type="EMBL" id="CP113089">
    <property type="protein sequence ID" value="WAB81860.1"/>
    <property type="molecule type" value="Genomic_DNA"/>
</dbReference>
<keyword evidence="4" id="KW-1185">Reference proteome</keyword>
<sequence>MTLVNRRRHRATLALLAASALLLGACGAPGAPVESKGTASTEPSASPTPTEPEMQYRAFGDPIAAWTCDDLVPPRPGETSRTLQVQDVRDGGIEGEIRCGVDVVVGGVPEQGASYTVLVADLGDDAEPAVQNADHPFAGELLPGSDPIQRSRCGPYCVGSMAANGFVANVWSVGATSDHAVDHEDLMASLAVLLLAAERPDPLDPASAGTAPLESCDTAPAELAAAMGAALGGSTPAFSTDLDPGDGLWLDYLIDDRRGTVACAWSLASDPGSYSDSVGVKVTPGAAELIGAPGTPFVDSDDPNDGLVYSIAAGTSVITVAGVDRATAEAIAAAHG</sequence>
<dbReference type="Proteomes" id="UP001164706">
    <property type="component" value="Chromosome"/>
</dbReference>
<evidence type="ECO:0000256" key="1">
    <source>
        <dbReference type="SAM" id="MobiDB-lite"/>
    </source>
</evidence>
<dbReference type="RefSeq" id="WP_267781652.1">
    <property type="nucleotide sequence ID" value="NZ_CP113089.1"/>
</dbReference>
<gene>
    <name evidence="3" type="ORF">OVN18_02235</name>
</gene>
<accession>A0A9E8S8Q6</accession>
<organism evidence="3 4">
    <name type="scientific">Microcella daejeonensis</name>
    <dbReference type="NCBI Taxonomy" id="2994971"/>
    <lineage>
        <taxon>Bacteria</taxon>
        <taxon>Bacillati</taxon>
        <taxon>Actinomycetota</taxon>
        <taxon>Actinomycetes</taxon>
        <taxon>Micrococcales</taxon>
        <taxon>Microbacteriaceae</taxon>
        <taxon>Microcella</taxon>
    </lineage>
</organism>
<feature type="region of interest" description="Disordered" evidence="1">
    <location>
        <begin position="31"/>
        <end position="53"/>
    </location>
</feature>
<feature type="chain" id="PRO_5039031003" evidence="2">
    <location>
        <begin position="31"/>
        <end position="336"/>
    </location>
</feature>